<dbReference type="Gene3D" id="3.10.129.10">
    <property type="entry name" value="Hotdog Thioesterase"/>
    <property type="match status" value="1"/>
</dbReference>
<reference evidence="1 3" key="1">
    <citation type="submission" date="2019-08" db="EMBL/GenBank/DDBJ databases">
        <title>The genome sequence of a newly discovered highly antifungal drug resistant Aspergillus species, Aspergillus tanneri NIH 1004.</title>
        <authorList>
            <person name="Mounaud S."/>
            <person name="Singh I."/>
            <person name="Joardar V."/>
            <person name="Pakala S."/>
            <person name="Pakala S."/>
            <person name="Venepally P."/>
            <person name="Chung J.K."/>
            <person name="Losada L."/>
            <person name="Nierman W.C."/>
        </authorList>
    </citation>
    <scope>NUCLEOTIDE SEQUENCE [LARGE SCALE GENOMIC DNA]</scope>
    <source>
        <strain evidence="1 3">NIH1004</strain>
    </source>
</reference>
<dbReference type="OrthoDB" id="506431at2759"/>
<evidence type="ECO:0000313" key="1">
    <source>
        <dbReference type="EMBL" id="KAA8647893.1"/>
    </source>
</evidence>
<dbReference type="EMBL" id="QUQM01000004">
    <property type="protein sequence ID" value="KAA8647893.1"/>
    <property type="molecule type" value="Genomic_DNA"/>
</dbReference>
<dbReference type="SUPFAM" id="SSF54637">
    <property type="entry name" value="Thioesterase/thiol ester dehydrase-isomerase"/>
    <property type="match status" value="1"/>
</dbReference>
<dbReference type="EMBL" id="QUQM01000001">
    <property type="protein sequence ID" value="KAA8649646.1"/>
    <property type="molecule type" value="Genomic_DNA"/>
</dbReference>
<evidence type="ECO:0000313" key="2">
    <source>
        <dbReference type="EMBL" id="KAA8649646.1"/>
    </source>
</evidence>
<evidence type="ECO:0000313" key="3">
    <source>
        <dbReference type="Proteomes" id="UP000324241"/>
    </source>
</evidence>
<evidence type="ECO:0008006" key="4">
    <source>
        <dbReference type="Google" id="ProtNLM"/>
    </source>
</evidence>
<dbReference type="GeneID" id="54325019"/>
<organism evidence="1 3">
    <name type="scientific">Aspergillus tanneri</name>
    <dbReference type="NCBI Taxonomy" id="1220188"/>
    <lineage>
        <taxon>Eukaryota</taxon>
        <taxon>Fungi</taxon>
        <taxon>Dikarya</taxon>
        <taxon>Ascomycota</taxon>
        <taxon>Pezizomycotina</taxon>
        <taxon>Eurotiomycetes</taxon>
        <taxon>Eurotiomycetidae</taxon>
        <taxon>Eurotiales</taxon>
        <taxon>Aspergillaceae</taxon>
        <taxon>Aspergillus</taxon>
        <taxon>Aspergillus subgen. Circumdati</taxon>
    </lineage>
</organism>
<name>A0A5M9MSP3_9EURO</name>
<sequence>MSRHFATRLTYQTVRGYQGQAQPYQASLLYNEVKDIPKRVIKPSVESSQELLRSLLQGYNPTFQRHPLGMEAEALIKLSPRQQMCYYDGKMFGGYLVLLLDRILADCCRPAFTAYLNTSFAHSVPPDAPIRLCARPEKVEGRKIYLTASIQIPGSKAGDMVDAIKADALFVRPRN</sequence>
<gene>
    <name evidence="2" type="ORF">ATNIH1004_002317</name>
    <name evidence="1" type="ORF">ATNIH1004_006595</name>
</gene>
<dbReference type="AlphaFoldDB" id="A0A5M9MSP3"/>
<dbReference type="Proteomes" id="UP000324241">
    <property type="component" value="Unassembled WGS sequence"/>
</dbReference>
<accession>A0A5M9MSP3</accession>
<comment type="caution">
    <text evidence="1">The sequence shown here is derived from an EMBL/GenBank/DDBJ whole genome shotgun (WGS) entry which is preliminary data.</text>
</comment>
<protein>
    <recommendedName>
        <fullName evidence="4">Thioesterase domain-containing protein</fullName>
    </recommendedName>
</protein>
<dbReference type="CDD" id="cd03440">
    <property type="entry name" value="hot_dog"/>
    <property type="match status" value="1"/>
</dbReference>
<dbReference type="InterPro" id="IPR029069">
    <property type="entry name" value="HotDog_dom_sf"/>
</dbReference>
<dbReference type="VEuPathDB" id="FungiDB:EYZ11_009310"/>
<proteinExistence type="predicted"/>
<dbReference type="RefSeq" id="XP_033429007.1">
    <property type="nucleotide sequence ID" value="XM_033567012.1"/>
</dbReference>